<dbReference type="AlphaFoldDB" id="X1TKN9"/>
<gene>
    <name evidence="1" type="ORF">S12H4_39573</name>
</gene>
<evidence type="ECO:0000313" key="1">
    <source>
        <dbReference type="EMBL" id="GAI88135.1"/>
    </source>
</evidence>
<dbReference type="EMBL" id="BARW01023925">
    <property type="protein sequence ID" value="GAI88135.1"/>
    <property type="molecule type" value="Genomic_DNA"/>
</dbReference>
<protein>
    <submittedName>
        <fullName evidence="1">Uncharacterized protein</fullName>
    </submittedName>
</protein>
<accession>X1TKN9</accession>
<sequence>EFNFYVGVRLIKPEGNFPFTGRMNPLPTLKAILNTKKILSFELMTIHY</sequence>
<comment type="caution">
    <text evidence="1">The sequence shown here is derived from an EMBL/GenBank/DDBJ whole genome shotgun (WGS) entry which is preliminary data.</text>
</comment>
<name>X1TKN9_9ZZZZ</name>
<organism evidence="1">
    <name type="scientific">marine sediment metagenome</name>
    <dbReference type="NCBI Taxonomy" id="412755"/>
    <lineage>
        <taxon>unclassified sequences</taxon>
        <taxon>metagenomes</taxon>
        <taxon>ecological metagenomes</taxon>
    </lineage>
</organism>
<feature type="non-terminal residue" evidence="1">
    <location>
        <position position="1"/>
    </location>
</feature>
<reference evidence="1" key="1">
    <citation type="journal article" date="2014" name="Front. Microbiol.">
        <title>High frequency of phylogenetically diverse reductive dehalogenase-homologous genes in deep subseafloor sedimentary metagenomes.</title>
        <authorList>
            <person name="Kawai M."/>
            <person name="Futagami T."/>
            <person name="Toyoda A."/>
            <person name="Takaki Y."/>
            <person name="Nishi S."/>
            <person name="Hori S."/>
            <person name="Arai W."/>
            <person name="Tsubouchi T."/>
            <person name="Morono Y."/>
            <person name="Uchiyama I."/>
            <person name="Ito T."/>
            <person name="Fujiyama A."/>
            <person name="Inagaki F."/>
            <person name="Takami H."/>
        </authorList>
    </citation>
    <scope>NUCLEOTIDE SEQUENCE</scope>
    <source>
        <strain evidence="1">Expedition CK06-06</strain>
    </source>
</reference>
<proteinExistence type="predicted"/>